<reference evidence="1" key="2">
    <citation type="journal article" date="2015" name="Data Brief">
        <title>Shoot transcriptome of the giant reed, Arundo donax.</title>
        <authorList>
            <person name="Barrero R.A."/>
            <person name="Guerrero F.D."/>
            <person name="Moolhuijzen P."/>
            <person name="Goolsby J.A."/>
            <person name="Tidwell J."/>
            <person name="Bellgard S.E."/>
            <person name="Bellgard M.I."/>
        </authorList>
    </citation>
    <scope>NUCLEOTIDE SEQUENCE</scope>
    <source>
        <tissue evidence="1">Shoot tissue taken approximately 20 cm above the soil surface</tissue>
    </source>
</reference>
<dbReference type="EMBL" id="GBRH01181500">
    <property type="protein sequence ID" value="JAE16396.1"/>
    <property type="molecule type" value="Transcribed_RNA"/>
</dbReference>
<sequence length="62" mass="6776">MCTSRWQCMSHTPGLSATNWMTAQPFTGTATVFRCGGSTRLNFSTSFLGSKLPKPSARMKKS</sequence>
<accession>A0A0A9G1I0</accession>
<proteinExistence type="predicted"/>
<dbReference type="AlphaFoldDB" id="A0A0A9G1I0"/>
<reference evidence="1" key="1">
    <citation type="submission" date="2014-09" db="EMBL/GenBank/DDBJ databases">
        <authorList>
            <person name="Magalhaes I.L.F."/>
            <person name="Oliveira U."/>
            <person name="Santos F.R."/>
            <person name="Vidigal T.H.D.A."/>
            <person name="Brescovit A.D."/>
            <person name="Santos A.J."/>
        </authorList>
    </citation>
    <scope>NUCLEOTIDE SEQUENCE</scope>
    <source>
        <tissue evidence="1">Shoot tissue taken approximately 20 cm above the soil surface</tissue>
    </source>
</reference>
<name>A0A0A9G1I0_ARUDO</name>
<evidence type="ECO:0000313" key="1">
    <source>
        <dbReference type="EMBL" id="JAE16396.1"/>
    </source>
</evidence>
<organism evidence="1">
    <name type="scientific">Arundo donax</name>
    <name type="common">Giant reed</name>
    <name type="synonym">Donax arundinaceus</name>
    <dbReference type="NCBI Taxonomy" id="35708"/>
    <lineage>
        <taxon>Eukaryota</taxon>
        <taxon>Viridiplantae</taxon>
        <taxon>Streptophyta</taxon>
        <taxon>Embryophyta</taxon>
        <taxon>Tracheophyta</taxon>
        <taxon>Spermatophyta</taxon>
        <taxon>Magnoliopsida</taxon>
        <taxon>Liliopsida</taxon>
        <taxon>Poales</taxon>
        <taxon>Poaceae</taxon>
        <taxon>PACMAD clade</taxon>
        <taxon>Arundinoideae</taxon>
        <taxon>Arundineae</taxon>
        <taxon>Arundo</taxon>
    </lineage>
</organism>
<protein>
    <submittedName>
        <fullName evidence="1">Uncharacterized protein</fullName>
    </submittedName>
</protein>